<keyword evidence="4" id="KW-0479">Metal-binding</keyword>
<keyword evidence="7" id="KW-0411">Iron-sulfur</keyword>
<evidence type="ECO:0000313" key="10">
    <source>
        <dbReference type="EMBL" id="OLP04815.1"/>
    </source>
</evidence>
<keyword evidence="6" id="KW-0408">Iron</keyword>
<dbReference type="InterPro" id="IPR001041">
    <property type="entry name" value="2Fe-2S_ferredoxin-type"/>
</dbReference>
<feature type="domain" description="2Fe-2S ferredoxin-type" evidence="9">
    <location>
        <begin position="1"/>
        <end position="97"/>
    </location>
</feature>
<dbReference type="Gene3D" id="3.10.20.30">
    <property type="match status" value="1"/>
</dbReference>
<evidence type="ECO:0000256" key="2">
    <source>
        <dbReference type="ARBA" id="ARBA00022448"/>
    </source>
</evidence>
<keyword evidence="2" id="KW-0813">Transport</keyword>
<dbReference type="PROSITE" id="PS51085">
    <property type="entry name" value="2FE2S_FER_2"/>
    <property type="match status" value="1"/>
</dbReference>
<organism evidence="10 11">
    <name type="scientific">Rhodoferax antarcticus ANT.BR</name>
    <dbReference type="NCBI Taxonomy" id="1111071"/>
    <lineage>
        <taxon>Bacteria</taxon>
        <taxon>Pseudomonadati</taxon>
        <taxon>Pseudomonadota</taxon>
        <taxon>Betaproteobacteria</taxon>
        <taxon>Burkholderiales</taxon>
        <taxon>Comamonadaceae</taxon>
        <taxon>Rhodoferax</taxon>
    </lineage>
</organism>
<sequence length="97" mass="10499">MALHPPPPFFTGQTLPDGQTFDAWAEQPVLQSMASGGLDWSSSCRNGTCRTCIGKLESGQVRYQIDWPGLSAGEKAEGYVLPCVAYPCSDVVLSRFD</sequence>
<comment type="caution">
    <text evidence="10">The sequence shown here is derived from an EMBL/GenBank/DDBJ whole genome shotgun (WGS) entry which is preliminary data.</text>
</comment>
<reference evidence="10 11" key="1">
    <citation type="submission" date="2017-01" db="EMBL/GenBank/DDBJ databases">
        <title>Genome sequence of Rhodoferax antarcticus ANT.BR, a psychrophilic purple nonsulfur bacterium from an Antarctic microbial mat.</title>
        <authorList>
            <person name="Baker J."/>
            <person name="Riester C."/>
            <person name="Skinner B."/>
            <person name="Newell A."/>
            <person name="Swingley W."/>
            <person name="Madigan M."/>
            <person name="Jung D."/>
            <person name="Asao M."/>
            <person name="Chen M."/>
            <person name="Loughlin P."/>
            <person name="Pan H."/>
            <person name="Lin S."/>
            <person name="Li N."/>
            <person name="Shaw J."/>
            <person name="Prado M."/>
            <person name="Sherman C."/>
            <person name="Li X."/>
            <person name="Tang J."/>
            <person name="Blankenship R."/>
            <person name="Zhao T."/>
            <person name="Touchman J."/>
            <person name="Sattley M."/>
        </authorList>
    </citation>
    <scope>NUCLEOTIDE SEQUENCE [LARGE SCALE GENOMIC DNA]</scope>
    <source>
        <strain evidence="10 11">ANT.BR</strain>
    </source>
</reference>
<evidence type="ECO:0000256" key="3">
    <source>
        <dbReference type="ARBA" id="ARBA00022714"/>
    </source>
</evidence>
<evidence type="ECO:0000256" key="4">
    <source>
        <dbReference type="ARBA" id="ARBA00022723"/>
    </source>
</evidence>
<name>A0A1Q8Y9X0_9BURK</name>
<keyword evidence="3" id="KW-0001">2Fe-2S</keyword>
<dbReference type="Pfam" id="PF00111">
    <property type="entry name" value="Fer2"/>
    <property type="match status" value="1"/>
</dbReference>
<evidence type="ECO:0000313" key="11">
    <source>
        <dbReference type="Proteomes" id="UP000185911"/>
    </source>
</evidence>
<dbReference type="PANTHER" id="PTHR43112">
    <property type="entry name" value="FERREDOXIN"/>
    <property type="match status" value="1"/>
</dbReference>
<dbReference type="RefSeq" id="WP_075587757.1">
    <property type="nucleotide sequence ID" value="NZ_MSYM01000018.1"/>
</dbReference>
<keyword evidence="11" id="KW-1185">Reference proteome</keyword>
<proteinExistence type="inferred from homology"/>
<accession>A0A1Q8Y9X0</accession>
<dbReference type="Proteomes" id="UP000185911">
    <property type="component" value="Unassembled WGS sequence"/>
</dbReference>
<dbReference type="GO" id="GO:0051537">
    <property type="term" value="F:2 iron, 2 sulfur cluster binding"/>
    <property type="evidence" value="ECO:0007669"/>
    <property type="project" value="UniProtKB-KW"/>
</dbReference>
<dbReference type="GO" id="GO:0046872">
    <property type="term" value="F:metal ion binding"/>
    <property type="evidence" value="ECO:0007669"/>
    <property type="project" value="UniProtKB-KW"/>
</dbReference>
<keyword evidence="5" id="KW-0249">Electron transport</keyword>
<evidence type="ECO:0000256" key="6">
    <source>
        <dbReference type="ARBA" id="ARBA00023004"/>
    </source>
</evidence>
<protein>
    <submittedName>
        <fullName evidence="10">2Fe-2S ferredoxin, iron-sulfur cluster binding protein</fullName>
    </submittedName>
</protein>
<dbReference type="SUPFAM" id="SSF54292">
    <property type="entry name" value="2Fe-2S ferredoxin-like"/>
    <property type="match status" value="1"/>
</dbReference>
<gene>
    <name evidence="10" type="ORF">BLL52_3631</name>
</gene>
<dbReference type="PANTHER" id="PTHR43112:SF3">
    <property type="entry name" value="FERREDOXIN-2, CHLOROPLASTIC"/>
    <property type="match status" value="1"/>
</dbReference>
<comment type="similarity">
    <text evidence="1">Belongs to the 2Fe2S plant-type ferredoxin family.</text>
</comment>
<evidence type="ECO:0000256" key="5">
    <source>
        <dbReference type="ARBA" id="ARBA00022982"/>
    </source>
</evidence>
<dbReference type="EMBL" id="MSYM01000018">
    <property type="protein sequence ID" value="OLP04815.1"/>
    <property type="molecule type" value="Genomic_DNA"/>
</dbReference>
<dbReference type="STRING" id="81479.RA876_12045"/>
<dbReference type="CDD" id="cd00207">
    <property type="entry name" value="fer2"/>
    <property type="match status" value="1"/>
</dbReference>
<evidence type="ECO:0000259" key="9">
    <source>
        <dbReference type="PROSITE" id="PS51085"/>
    </source>
</evidence>
<evidence type="ECO:0000256" key="8">
    <source>
        <dbReference type="ARBA" id="ARBA00034078"/>
    </source>
</evidence>
<dbReference type="InterPro" id="IPR012675">
    <property type="entry name" value="Beta-grasp_dom_sf"/>
</dbReference>
<evidence type="ECO:0000256" key="1">
    <source>
        <dbReference type="ARBA" id="ARBA00007874"/>
    </source>
</evidence>
<evidence type="ECO:0000256" key="7">
    <source>
        <dbReference type="ARBA" id="ARBA00023014"/>
    </source>
</evidence>
<comment type="cofactor">
    <cofactor evidence="8">
        <name>[2Fe-2S] cluster</name>
        <dbReference type="ChEBI" id="CHEBI:190135"/>
    </cofactor>
</comment>
<dbReference type="InterPro" id="IPR036010">
    <property type="entry name" value="2Fe-2S_ferredoxin-like_sf"/>
</dbReference>
<dbReference type="AlphaFoldDB" id="A0A1Q8Y9X0"/>